<dbReference type="InterPro" id="IPR039279">
    <property type="entry name" value="QRT3-like"/>
</dbReference>
<dbReference type="InterPro" id="IPR024535">
    <property type="entry name" value="RHGA/B-epi-like_pectate_lyase"/>
</dbReference>
<protein>
    <submittedName>
        <fullName evidence="2">Glycoside hydrolase family 55 protein</fullName>
    </submittedName>
</protein>
<reference evidence="2 3" key="1">
    <citation type="journal article" date="2016" name="Nat. Commun.">
        <title>Ectomycorrhizal ecology is imprinted in the genome of the dominant symbiotic fungus Cenococcum geophilum.</title>
        <authorList>
            <consortium name="DOE Joint Genome Institute"/>
            <person name="Peter M."/>
            <person name="Kohler A."/>
            <person name="Ohm R.A."/>
            <person name="Kuo A."/>
            <person name="Krutzmann J."/>
            <person name="Morin E."/>
            <person name="Arend M."/>
            <person name="Barry K.W."/>
            <person name="Binder M."/>
            <person name="Choi C."/>
            <person name="Clum A."/>
            <person name="Copeland A."/>
            <person name="Grisel N."/>
            <person name="Haridas S."/>
            <person name="Kipfer T."/>
            <person name="LaButti K."/>
            <person name="Lindquist E."/>
            <person name="Lipzen A."/>
            <person name="Maire R."/>
            <person name="Meier B."/>
            <person name="Mihaltcheva S."/>
            <person name="Molinier V."/>
            <person name="Murat C."/>
            <person name="Poggeler S."/>
            <person name="Quandt C.A."/>
            <person name="Sperisen C."/>
            <person name="Tritt A."/>
            <person name="Tisserant E."/>
            <person name="Crous P.W."/>
            <person name="Henrissat B."/>
            <person name="Nehls U."/>
            <person name="Egli S."/>
            <person name="Spatafora J.W."/>
            <person name="Grigoriev I.V."/>
            <person name="Martin F.M."/>
        </authorList>
    </citation>
    <scope>NUCLEOTIDE SEQUENCE [LARGE SCALE GENOMIC DNA]</scope>
    <source>
        <strain evidence="2 3">CBS 459.81</strain>
    </source>
</reference>
<evidence type="ECO:0000313" key="2">
    <source>
        <dbReference type="EMBL" id="OCK81118.1"/>
    </source>
</evidence>
<dbReference type="Gene3D" id="2.160.20.10">
    <property type="entry name" value="Single-stranded right-handed beta-helix, Pectin lyase-like"/>
    <property type="match status" value="1"/>
</dbReference>
<dbReference type="InterPro" id="IPR012334">
    <property type="entry name" value="Pectin_lyas_fold"/>
</dbReference>
<evidence type="ECO:0000313" key="3">
    <source>
        <dbReference type="Proteomes" id="UP000250266"/>
    </source>
</evidence>
<dbReference type="GO" id="GO:0004650">
    <property type="term" value="F:polygalacturonase activity"/>
    <property type="evidence" value="ECO:0007669"/>
    <property type="project" value="InterPro"/>
</dbReference>
<keyword evidence="3" id="KW-1185">Reference proteome</keyword>
<keyword evidence="2" id="KW-0378">Hydrolase</keyword>
<dbReference type="OrthoDB" id="1046782at2759"/>
<dbReference type="InterPro" id="IPR011050">
    <property type="entry name" value="Pectin_lyase_fold/virulence"/>
</dbReference>
<dbReference type="PANTHER" id="PTHR33928">
    <property type="entry name" value="POLYGALACTURONASE QRT3"/>
    <property type="match status" value="1"/>
</dbReference>
<dbReference type="SUPFAM" id="SSF51126">
    <property type="entry name" value="Pectin lyase-like"/>
    <property type="match status" value="1"/>
</dbReference>
<name>A0A8E2ECQ0_9PEZI</name>
<evidence type="ECO:0000259" key="1">
    <source>
        <dbReference type="Pfam" id="PF12708"/>
    </source>
</evidence>
<proteinExistence type="predicted"/>
<feature type="domain" description="Rhamnogalacturonase A/B/Epimerase-like pectate lyase" evidence="1">
    <location>
        <begin position="21"/>
        <end position="192"/>
    </location>
</feature>
<organism evidence="2 3">
    <name type="scientific">Lepidopterella palustris CBS 459.81</name>
    <dbReference type="NCBI Taxonomy" id="1314670"/>
    <lineage>
        <taxon>Eukaryota</taxon>
        <taxon>Fungi</taxon>
        <taxon>Dikarya</taxon>
        <taxon>Ascomycota</taxon>
        <taxon>Pezizomycotina</taxon>
        <taxon>Dothideomycetes</taxon>
        <taxon>Pleosporomycetidae</taxon>
        <taxon>Mytilinidiales</taxon>
        <taxon>Argynnaceae</taxon>
        <taxon>Lepidopterella</taxon>
    </lineage>
</organism>
<dbReference type="AlphaFoldDB" id="A0A8E2ECQ0"/>
<sequence length="192" mass="20838">MTQNGQSSYMDSNHKSKYTVFRNVVTDFGADNTAGASNRLNRDTNSIGSTGQPAAVYIPTRTYLMTGSIQLYLTNVLIGDPLNSPVLKASTNVPSDHIVYGKDLNHGGTVNFYISIKNIVIDSTKLSPSIAITLLDWTVSQAARLTNVVFNMPSYSSGHVGPATNYDSKSNVVMKDRTFYGRAVGMKLSSQQ</sequence>
<dbReference type="EMBL" id="KV744933">
    <property type="protein sequence ID" value="OCK81118.1"/>
    <property type="molecule type" value="Genomic_DNA"/>
</dbReference>
<gene>
    <name evidence="2" type="ORF">K432DRAFT_404106</name>
</gene>
<dbReference type="Pfam" id="PF12708">
    <property type="entry name" value="Pect-lyase_RHGA_epim"/>
    <property type="match status" value="1"/>
</dbReference>
<accession>A0A8E2ECQ0</accession>
<dbReference type="PANTHER" id="PTHR33928:SF2">
    <property type="entry name" value="PECTATE LYASE SUPERFAMILY PROTEIN DOMAIN-CONTAINING PROTEIN-RELATED"/>
    <property type="match status" value="1"/>
</dbReference>
<dbReference type="Proteomes" id="UP000250266">
    <property type="component" value="Unassembled WGS sequence"/>
</dbReference>